<dbReference type="EnsemblPlants" id="TuG1812G0200001942.01.T01">
    <property type="protein sequence ID" value="TuG1812G0200001942.01.T01.cds261476"/>
    <property type="gene ID" value="TuG1812G0200001942.01"/>
</dbReference>
<dbReference type="Gramene" id="TuG1812G0200001942.01.T01">
    <property type="protein sequence ID" value="TuG1812G0200001942.01.T01.cds261476"/>
    <property type="gene ID" value="TuG1812G0200001942.01"/>
</dbReference>
<accession>A0A8R7TEZ7</accession>
<sequence length="81" mass="8302">SGTLGTSDTTRCGNSGIFSTSGTVGRGRCSSSGPFSSRYRAALIMPVHESSSATTKASVGTVVFLEAMLNCLHLCSCMCVC</sequence>
<evidence type="ECO:0000313" key="3">
    <source>
        <dbReference type="Proteomes" id="UP000015106"/>
    </source>
</evidence>
<proteinExistence type="predicted"/>
<evidence type="ECO:0000313" key="2">
    <source>
        <dbReference type="EnsemblPlants" id="TuG1812G0200001942.01.T01.cds261476"/>
    </source>
</evidence>
<reference evidence="2" key="3">
    <citation type="submission" date="2022-06" db="UniProtKB">
        <authorList>
            <consortium name="EnsemblPlants"/>
        </authorList>
    </citation>
    <scope>IDENTIFICATION</scope>
</reference>
<reference evidence="3" key="1">
    <citation type="journal article" date="2013" name="Nature">
        <title>Draft genome of the wheat A-genome progenitor Triticum urartu.</title>
        <authorList>
            <person name="Ling H.Q."/>
            <person name="Zhao S."/>
            <person name="Liu D."/>
            <person name="Wang J."/>
            <person name="Sun H."/>
            <person name="Zhang C."/>
            <person name="Fan H."/>
            <person name="Li D."/>
            <person name="Dong L."/>
            <person name="Tao Y."/>
            <person name="Gao C."/>
            <person name="Wu H."/>
            <person name="Li Y."/>
            <person name="Cui Y."/>
            <person name="Guo X."/>
            <person name="Zheng S."/>
            <person name="Wang B."/>
            <person name="Yu K."/>
            <person name="Liang Q."/>
            <person name="Yang W."/>
            <person name="Lou X."/>
            <person name="Chen J."/>
            <person name="Feng M."/>
            <person name="Jian J."/>
            <person name="Zhang X."/>
            <person name="Luo G."/>
            <person name="Jiang Y."/>
            <person name="Liu J."/>
            <person name="Wang Z."/>
            <person name="Sha Y."/>
            <person name="Zhang B."/>
            <person name="Wu H."/>
            <person name="Tang D."/>
            <person name="Shen Q."/>
            <person name="Xue P."/>
            <person name="Zou S."/>
            <person name="Wang X."/>
            <person name="Liu X."/>
            <person name="Wang F."/>
            <person name="Yang Y."/>
            <person name="An X."/>
            <person name="Dong Z."/>
            <person name="Zhang K."/>
            <person name="Zhang X."/>
            <person name="Luo M.C."/>
            <person name="Dvorak J."/>
            <person name="Tong Y."/>
            <person name="Wang J."/>
            <person name="Yang H."/>
            <person name="Li Z."/>
            <person name="Wang D."/>
            <person name="Zhang A."/>
            <person name="Wang J."/>
        </authorList>
    </citation>
    <scope>NUCLEOTIDE SEQUENCE</scope>
    <source>
        <strain evidence="3">cv. G1812</strain>
    </source>
</reference>
<organism evidence="2 3">
    <name type="scientific">Triticum urartu</name>
    <name type="common">Red wild einkorn</name>
    <name type="synonym">Crithodium urartu</name>
    <dbReference type="NCBI Taxonomy" id="4572"/>
    <lineage>
        <taxon>Eukaryota</taxon>
        <taxon>Viridiplantae</taxon>
        <taxon>Streptophyta</taxon>
        <taxon>Embryophyta</taxon>
        <taxon>Tracheophyta</taxon>
        <taxon>Spermatophyta</taxon>
        <taxon>Magnoliopsida</taxon>
        <taxon>Liliopsida</taxon>
        <taxon>Poales</taxon>
        <taxon>Poaceae</taxon>
        <taxon>BOP clade</taxon>
        <taxon>Pooideae</taxon>
        <taxon>Triticodae</taxon>
        <taxon>Triticeae</taxon>
        <taxon>Triticinae</taxon>
        <taxon>Triticum</taxon>
    </lineage>
</organism>
<evidence type="ECO:0000256" key="1">
    <source>
        <dbReference type="SAM" id="MobiDB-lite"/>
    </source>
</evidence>
<reference evidence="2" key="2">
    <citation type="submission" date="2018-03" db="EMBL/GenBank/DDBJ databases">
        <title>The Triticum urartu genome reveals the dynamic nature of wheat genome evolution.</title>
        <authorList>
            <person name="Ling H."/>
            <person name="Ma B."/>
            <person name="Shi X."/>
            <person name="Liu H."/>
            <person name="Dong L."/>
            <person name="Sun H."/>
            <person name="Cao Y."/>
            <person name="Gao Q."/>
            <person name="Zheng S."/>
            <person name="Li Y."/>
            <person name="Yu Y."/>
            <person name="Du H."/>
            <person name="Qi M."/>
            <person name="Li Y."/>
            <person name="Yu H."/>
            <person name="Cui Y."/>
            <person name="Wang N."/>
            <person name="Chen C."/>
            <person name="Wu H."/>
            <person name="Zhao Y."/>
            <person name="Zhang J."/>
            <person name="Li Y."/>
            <person name="Zhou W."/>
            <person name="Zhang B."/>
            <person name="Hu W."/>
            <person name="Eijk M."/>
            <person name="Tang J."/>
            <person name="Witsenboer H."/>
            <person name="Zhao S."/>
            <person name="Li Z."/>
            <person name="Zhang A."/>
            <person name="Wang D."/>
            <person name="Liang C."/>
        </authorList>
    </citation>
    <scope>NUCLEOTIDE SEQUENCE [LARGE SCALE GENOMIC DNA]</scope>
    <source>
        <strain evidence="2">cv. G1812</strain>
    </source>
</reference>
<protein>
    <submittedName>
        <fullName evidence="2">Uncharacterized protein</fullName>
    </submittedName>
</protein>
<dbReference type="Proteomes" id="UP000015106">
    <property type="component" value="Chromosome 2"/>
</dbReference>
<name>A0A8R7TEZ7_TRIUA</name>
<feature type="region of interest" description="Disordered" evidence="1">
    <location>
        <begin position="1"/>
        <end position="32"/>
    </location>
</feature>
<keyword evidence="3" id="KW-1185">Reference proteome</keyword>
<dbReference type="AlphaFoldDB" id="A0A8R7TEZ7"/>